<keyword evidence="1" id="KW-0472">Membrane</keyword>
<reference evidence="3" key="1">
    <citation type="journal article" date="2019" name="Int. J. Syst. Evol. Microbiol.">
        <title>The Global Catalogue of Microorganisms (GCM) 10K type strain sequencing project: providing services to taxonomists for standard genome sequencing and annotation.</title>
        <authorList>
            <consortium name="The Broad Institute Genomics Platform"/>
            <consortium name="The Broad Institute Genome Sequencing Center for Infectious Disease"/>
            <person name="Wu L."/>
            <person name="Ma J."/>
        </authorList>
    </citation>
    <scope>NUCLEOTIDE SEQUENCE [LARGE SCALE GENOMIC DNA]</scope>
    <source>
        <strain evidence="3">NBRC 106310</strain>
    </source>
</reference>
<dbReference type="EMBL" id="AP027728">
    <property type="protein sequence ID" value="BDZ38844.1"/>
    <property type="molecule type" value="Genomic_DNA"/>
</dbReference>
<dbReference type="Proteomes" id="UP001321543">
    <property type="component" value="Chromosome"/>
</dbReference>
<sequence length="52" mass="5763">MAFGFAGLHLFIGVFFYLIAIAVIGALVYFAVRLAVTHALKTHTRWLDQGKP</sequence>
<name>A0ABN6X2U6_9MICO</name>
<protein>
    <submittedName>
        <fullName evidence="2">Uncharacterized protein</fullName>
    </submittedName>
</protein>
<organism evidence="2 3">
    <name type="scientific">Microbacterium suwonense</name>
    <dbReference type="NCBI Taxonomy" id="683047"/>
    <lineage>
        <taxon>Bacteria</taxon>
        <taxon>Bacillati</taxon>
        <taxon>Actinomycetota</taxon>
        <taxon>Actinomycetes</taxon>
        <taxon>Micrococcales</taxon>
        <taxon>Microbacteriaceae</taxon>
        <taxon>Microbacterium</taxon>
    </lineage>
</organism>
<dbReference type="RefSeq" id="WP_286302724.1">
    <property type="nucleotide sequence ID" value="NZ_AP027728.1"/>
</dbReference>
<keyword evidence="1" id="KW-0812">Transmembrane</keyword>
<evidence type="ECO:0000313" key="2">
    <source>
        <dbReference type="EMBL" id="BDZ38844.1"/>
    </source>
</evidence>
<accession>A0ABN6X2U6</accession>
<gene>
    <name evidence="2" type="ORF">GCM10025863_14580</name>
</gene>
<feature type="transmembrane region" description="Helical" evidence="1">
    <location>
        <begin position="6"/>
        <end position="32"/>
    </location>
</feature>
<proteinExistence type="predicted"/>
<keyword evidence="1" id="KW-1133">Transmembrane helix</keyword>
<keyword evidence="3" id="KW-1185">Reference proteome</keyword>
<evidence type="ECO:0000313" key="3">
    <source>
        <dbReference type="Proteomes" id="UP001321543"/>
    </source>
</evidence>
<evidence type="ECO:0000256" key="1">
    <source>
        <dbReference type="SAM" id="Phobius"/>
    </source>
</evidence>